<gene>
    <name evidence="9" type="ORF">SAMN06265338_11817</name>
</gene>
<feature type="transmembrane region" description="Helical" evidence="7">
    <location>
        <begin position="85"/>
        <end position="109"/>
    </location>
</feature>
<evidence type="ECO:0000259" key="8">
    <source>
        <dbReference type="Pfam" id="PF00528"/>
    </source>
</evidence>
<dbReference type="PANTHER" id="PTHR30151">
    <property type="entry name" value="ALKANE SULFONATE ABC TRANSPORTER-RELATED, MEMBRANE SUBUNIT"/>
    <property type="match status" value="1"/>
</dbReference>
<feature type="transmembrane region" description="Helical" evidence="7">
    <location>
        <begin position="240"/>
        <end position="261"/>
    </location>
</feature>
<keyword evidence="6 7" id="KW-0472">Membrane</keyword>
<organism evidence="9 10">
    <name type="scientific">Rhodoblastus acidophilus</name>
    <name type="common">Rhodopseudomonas acidophila</name>
    <dbReference type="NCBI Taxonomy" id="1074"/>
    <lineage>
        <taxon>Bacteria</taxon>
        <taxon>Pseudomonadati</taxon>
        <taxon>Pseudomonadota</taxon>
        <taxon>Alphaproteobacteria</taxon>
        <taxon>Hyphomicrobiales</taxon>
        <taxon>Rhodoblastaceae</taxon>
        <taxon>Rhodoblastus</taxon>
    </lineage>
</organism>
<proteinExistence type="predicted"/>
<keyword evidence="10" id="KW-1185">Reference proteome</keyword>
<dbReference type="GO" id="GO:0055085">
    <property type="term" value="P:transmembrane transport"/>
    <property type="evidence" value="ECO:0007669"/>
    <property type="project" value="InterPro"/>
</dbReference>
<evidence type="ECO:0000256" key="3">
    <source>
        <dbReference type="ARBA" id="ARBA00022475"/>
    </source>
</evidence>
<evidence type="ECO:0000256" key="5">
    <source>
        <dbReference type="ARBA" id="ARBA00022989"/>
    </source>
</evidence>
<accession>A0A212SA42</accession>
<reference evidence="10" key="1">
    <citation type="submission" date="2017-06" db="EMBL/GenBank/DDBJ databases">
        <authorList>
            <person name="Varghese N."/>
            <person name="Submissions S."/>
        </authorList>
    </citation>
    <scope>NUCLEOTIDE SEQUENCE [LARGE SCALE GENOMIC DNA]</scope>
    <source>
        <strain evidence="10">DSM 137</strain>
    </source>
</reference>
<dbReference type="GO" id="GO:0010438">
    <property type="term" value="P:cellular response to sulfur starvation"/>
    <property type="evidence" value="ECO:0007669"/>
    <property type="project" value="TreeGrafter"/>
</dbReference>
<dbReference type="EMBL" id="FYDG01000018">
    <property type="protein sequence ID" value="SNB82142.1"/>
    <property type="molecule type" value="Genomic_DNA"/>
</dbReference>
<dbReference type="InterPro" id="IPR035906">
    <property type="entry name" value="MetI-like_sf"/>
</dbReference>
<dbReference type="Proteomes" id="UP000198418">
    <property type="component" value="Unassembled WGS sequence"/>
</dbReference>
<evidence type="ECO:0000256" key="6">
    <source>
        <dbReference type="ARBA" id="ARBA00023136"/>
    </source>
</evidence>
<name>A0A212SA42_RHOAC</name>
<evidence type="ECO:0000256" key="1">
    <source>
        <dbReference type="ARBA" id="ARBA00004651"/>
    </source>
</evidence>
<feature type="domain" description="ABC transmembrane type-1" evidence="8">
    <location>
        <begin position="95"/>
        <end position="264"/>
    </location>
</feature>
<dbReference type="GO" id="GO:0005886">
    <property type="term" value="C:plasma membrane"/>
    <property type="evidence" value="ECO:0007669"/>
    <property type="project" value="UniProtKB-SubCell"/>
</dbReference>
<feature type="transmembrane region" description="Helical" evidence="7">
    <location>
        <begin position="175"/>
        <end position="196"/>
    </location>
</feature>
<feature type="transmembrane region" description="Helical" evidence="7">
    <location>
        <begin position="121"/>
        <end position="137"/>
    </location>
</feature>
<dbReference type="AlphaFoldDB" id="A0A212SA42"/>
<dbReference type="Pfam" id="PF00528">
    <property type="entry name" value="BPD_transp_1"/>
    <property type="match status" value="1"/>
</dbReference>
<dbReference type="CDD" id="cd06261">
    <property type="entry name" value="TM_PBP2"/>
    <property type="match status" value="1"/>
</dbReference>
<protein>
    <submittedName>
        <fullName evidence="9">Sulfonate transport system permease protein</fullName>
    </submittedName>
</protein>
<dbReference type="InterPro" id="IPR000515">
    <property type="entry name" value="MetI-like"/>
</dbReference>
<evidence type="ECO:0000313" key="10">
    <source>
        <dbReference type="Proteomes" id="UP000198418"/>
    </source>
</evidence>
<dbReference type="PANTHER" id="PTHR30151:SF25">
    <property type="entry name" value="TAURINE TRANSPORT SYSTEM PERMEASE PROTEIN TAUC"/>
    <property type="match status" value="1"/>
</dbReference>
<keyword evidence="4 7" id="KW-0812">Transmembrane</keyword>
<dbReference type="SUPFAM" id="SSF161098">
    <property type="entry name" value="MetI-like"/>
    <property type="match status" value="1"/>
</dbReference>
<evidence type="ECO:0000256" key="7">
    <source>
        <dbReference type="SAM" id="Phobius"/>
    </source>
</evidence>
<keyword evidence="3" id="KW-1003">Cell membrane</keyword>
<evidence type="ECO:0000313" key="9">
    <source>
        <dbReference type="EMBL" id="SNB82142.1"/>
    </source>
</evidence>
<comment type="subcellular location">
    <subcellularLocation>
        <location evidence="1">Cell membrane</location>
        <topology evidence="1">Multi-pass membrane protein</topology>
    </subcellularLocation>
</comment>
<evidence type="ECO:0000256" key="4">
    <source>
        <dbReference type="ARBA" id="ARBA00022692"/>
    </source>
</evidence>
<keyword evidence="2" id="KW-0813">Transport</keyword>
<evidence type="ECO:0000256" key="2">
    <source>
        <dbReference type="ARBA" id="ARBA00022448"/>
    </source>
</evidence>
<dbReference type="RefSeq" id="WP_088522313.1">
    <property type="nucleotide sequence ID" value="NZ_FYDG01000018.1"/>
</dbReference>
<dbReference type="Gene3D" id="1.10.3720.10">
    <property type="entry name" value="MetI-like"/>
    <property type="match status" value="1"/>
</dbReference>
<keyword evidence="5 7" id="KW-1133">Transmembrane helix</keyword>
<dbReference type="OrthoDB" id="9796361at2"/>
<sequence>MNLTAALRATRSRSTYLLALRPNAKSWRPWLAPLAALLIWEACAHLPGVDPRFLPSLEAVAARAWEGFVHDDYLGHLLASLGRDLAGFFLGGLAGVATGLALGFSPLLARVVGPTLMTYRQISLFAWIPLVSMWFGGGEAGKIAFIAMAAFQPTLVNSWRGVAEIPKSYRELSDVLLLGRLGFVALIALPCALPQIFTGLHSALICSWAATVGAELLFNLAPGLGGQMNEGQQMFLMDKLLLCILLLGSVGVVFNLLARAAERRCLRWRTL</sequence>